<proteinExistence type="predicted"/>
<gene>
    <name evidence="2" type="ORF">ruthe_01769</name>
</gene>
<reference evidence="2 3" key="1">
    <citation type="journal article" date="2013" name="Stand. Genomic Sci.">
        <title>Genome sequence of the reddish-pigmented Rubellimicrobium thermophilum type strain (DSM 16684(T)), a member of the Roseobacter clade.</title>
        <authorList>
            <person name="Fiebig A."/>
            <person name="Riedel T."/>
            <person name="Gronow S."/>
            <person name="Petersen J."/>
            <person name="Klenk H.P."/>
            <person name="Goker M."/>
        </authorList>
    </citation>
    <scope>NUCLEOTIDE SEQUENCE [LARGE SCALE GENOMIC DNA]</scope>
    <source>
        <strain evidence="2 3">DSM 16684</strain>
    </source>
</reference>
<dbReference type="HOGENOM" id="CLU_2928337_0_0_5"/>
<dbReference type="AlphaFoldDB" id="S9QZV0"/>
<evidence type="ECO:0000259" key="1">
    <source>
        <dbReference type="Pfam" id="PF13717"/>
    </source>
</evidence>
<dbReference type="Proteomes" id="UP000015346">
    <property type="component" value="Unassembled WGS sequence"/>
</dbReference>
<dbReference type="RefSeq" id="WP_021097857.1">
    <property type="nucleotide sequence ID" value="NZ_KE557321.1"/>
</dbReference>
<feature type="domain" description="Zinc finger/thioredoxin putative" evidence="1">
    <location>
        <begin position="1"/>
        <end position="36"/>
    </location>
</feature>
<feature type="non-terminal residue" evidence="2">
    <location>
        <position position="61"/>
    </location>
</feature>
<evidence type="ECO:0000313" key="3">
    <source>
        <dbReference type="Proteomes" id="UP000015346"/>
    </source>
</evidence>
<organism evidence="2 3">
    <name type="scientific">Rubellimicrobium thermophilum DSM 16684</name>
    <dbReference type="NCBI Taxonomy" id="1123069"/>
    <lineage>
        <taxon>Bacteria</taxon>
        <taxon>Pseudomonadati</taxon>
        <taxon>Pseudomonadota</taxon>
        <taxon>Alphaproteobacteria</taxon>
        <taxon>Rhodobacterales</taxon>
        <taxon>Roseobacteraceae</taxon>
        <taxon>Rubellimicrobium</taxon>
    </lineage>
</organism>
<keyword evidence="3" id="KW-1185">Reference proteome</keyword>
<comment type="caution">
    <text evidence="2">The sequence shown here is derived from an EMBL/GenBank/DDBJ whole genome shotgun (WGS) entry which is preliminary data.</text>
</comment>
<dbReference type="NCBIfam" id="TIGR02098">
    <property type="entry name" value="MJ0042_CXXC"/>
    <property type="match status" value="1"/>
</dbReference>
<dbReference type="InterPro" id="IPR011723">
    <property type="entry name" value="Znf/thioredoxin_put"/>
</dbReference>
<name>S9QZV0_9RHOB</name>
<accession>S9QZV0</accession>
<protein>
    <submittedName>
        <fullName evidence="2">Zinc-ribbon domain protein</fullName>
    </submittedName>
</protein>
<sequence length="61" mass="6162">MRVICPNCGAQYEVPPEAIPEQGRDVQCSACGHVWFEGGRAAPTAAAAAATAAPAPEPGPD</sequence>
<evidence type="ECO:0000313" key="2">
    <source>
        <dbReference type="EMBL" id="EPX85213.1"/>
    </source>
</evidence>
<dbReference type="EMBL" id="AOLV01000015">
    <property type="protein sequence ID" value="EPX85213.1"/>
    <property type="molecule type" value="Genomic_DNA"/>
</dbReference>
<dbReference type="Pfam" id="PF13717">
    <property type="entry name" value="Zn_ribbon_4"/>
    <property type="match status" value="1"/>
</dbReference>
<dbReference type="STRING" id="1123069.ruthe_01769"/>